<dbReference type="Proteomes" id="UP000518288">
    <property type="component" value="Unassembled WGS sequence"/>
</dbReference>
<reference evidence="2 3" key="1">
    <citation type="submission" date="2020-07" db="EMBL/GenBank/DDBJ databases">
        <title>Genomic Encyclopedia of Archaeal and Bacterial Type Strains, Phase II (KMG-II): from individual species to whole genera.</title>
        <authorList>
            <person name="Goeker M."/>
        </authorList>
    </citation>
    <scope>NUCLEOTIDE SEQUENCE [LARGE SCALE GENOMIC DNA]</scope>
    <source>
        <strain evidence="2 3">DSM 21226</strain>
    </source>
</reference>
<gene>
    <name evidence="2" type="ORF">BDD16_002111</name>
</gene>
<keyword evidence="1" id="KW-0812">Transmembrane</keyword>
<dbReference type="NCBIfam" id="NF045611">
    <property type="entry name" value="small_CydP"/>
    <property type="match status" value="1"/>
</dbReference>
<evidence type="ECO:0000256" key="1">
    <source>
        <dbReference type="SAM" id="Phobius"/>
    </source>
</evidence>
<sequence length="58" mass="6160">MNTPQDRLVRHLAIAIGLKLVVLVGLWAAFVRDERVSVDVDVAAAHLSAPVATSGDQP</sequence>
<comment type="caution">
    <text evidence="2">The sequence shown here is derived from an EMBL/GenBank/DDBJ whole genome shotgun (WGS) entry which is preliminary data.</text>
</comment>
<name>A0A7Y9R0T9_9BURK</name>
<organism evidence="2 3">
    <name type="scientific">Sphaerotilus montanus</name>
    <dbReference type="NCBI Taxonomy" id="522889"/>
    <lineage>
        <taxon>Bacteria</taxon>
        <taxon>Pseudomonadati</taxon>
        <taxon>Pseudomonadota</taxon>
        <taxon>Betaproteobacteria</taxon>
        <taxon>Burkholderiales</taxon>
        <taxon>Sphaerotilaceae</taxon>
        <taxon>Sphaerotilus</taxon>
    </lineage>
</organism>
<dbReference type="InterPro" id="IPR054636">
    <property type="entry name" value="CydP"/>
</dbReference>
<feature type="transmembrane region" description="Helical" evidence="1">
    <location>
        <begin position="12"/>
        <end position="30"/>
    </location>
</feature>
<dbReference type="AlphaFoldDB" id="A0A7Y9R0T9"/>
<dbReference type="RefSeq" id="WP_179633929.1">
    <property type="nucleotide sequence ID" value="NZ_JACCFH010000001.1"/>
</dbReference>
<keyword evidence="1" id="KW-1133">Transmembrane helix</keyword>
<accession>A0A7Y9R0T9</accession>
<proteinExistence type="predicted"/>
<keyword evidence="1" id="KW-0472">Membrane</keyword>
<dbReference type="EMBL" id="JACCFH010000001">
    <property type="protein sequence ID" value="NYG33125.1"/>
    <property type="molecule type" value="Genomic_DNA"/>
</dbReference>
<keyword evidence="3" id="KW-1185">Reference proteome</keyword>
<protein>
    <submittedName>
        <fullName evidence="2">Uncharacterized protein</fullName>
    </submittedName>
</protein>
<evidence type="ECO:0000313" key="3">
    <source>
        <dbReference type="Proteomes" id="UP000518288"/>
    </source>
</evidence>
<evidence type="ECO:0000313" key="2">
    <source>
        <dbReference type="EMBL" id="NYG33125.1"/>
    </source>
</evidence>